<feature type="domain" description="HTH araC/xylS-type" evidence="4">
    <location>
        <begin position="183"/>
        <end position="254"/>
    </location>
</feature>
<reference evidence="5 6" key="1">
    <citation type="submission" date="2023-09" db="EMBL/GenBank/DDBJ databases">
        <title>Aquirufa genomes.</title>
        <authorList>
            <person name="Pitt A."/>
        </authorList>
    </citation>
    <scope>NUCLEOTIDE SEQUENCE [LARGE SCALE GENOMIC DNA]</scope>
    <source>
        <strain evidence="5 6">LEOWEIH-7C</strain>
    </source>
</reference>
<evidence type="ECO:0000313" key="5">
    <source>
        <dbReference type="EMBL" id="MDU0808218.1"/>
    </source>
</evidence>
<keyword evidence="3" id="KW-0804">Transcription</keyword>
<keyword evidence="6" id="KW-1185">Reference proteome</keyword>
<proteinExistence type="predicted"/>
<evidence type="ECO:0000256" key="3">
    <source>
        <dbReference type="ARBA" id="ARBA00023163"/>
    </source>
</evidence>
<comment type="caution">
    <text evidence="5">The sequence shown here is derived from an EMBL/GenBank/DDBJ whole genome shotgun (WGS) entry which is preliminary data.</text>
</comment>
<keyword evidence="2" id="KW-0238">DNA-binding</keyword>
<dbReference type="Pfam" id="PF20240">
    <property type="entry name" value="DUF6597"/>
    <property type="match status" value="1"/>
</dbReference>
<dbReference type="SMART" id="SM00342">
    <property type="entry name" value="HTH_ARAC"/>
    <property type="match status" value="1"/>
</dbReference>
<keyword evidence="1" id="KW-0805">Transcription regulation</keyword>
<dbReference type="Gene3D" id="1.10.10.60">
    <property type="entry name" value="Homeodomain-like"/>
    <property type="match status" value="1"/>
</dbReference>
<dbReference type="PANTHER" id="PTHR46796">
    <property type="entry name" value="HTH-TYPE TRANSCRIPTIONAL ACTIVATOR RHAS-RELATED"/>
    <property type="match status" value="1"/>
</dbReference>
<dbReference type="InterPro" id="IPR009057">
    <property type="entry name" value="Homeodomain-like_sf"/>
</dbReference>
<dbReference type="Pfam" id="PF12833">
    <property type="entry name" value="HTH_18"/>
    <property type="match status" value="1"/>
</dbReference>
<name>A0ABU3TQS2_9BACT</name>
<accession>A0ABU3TQS2</accession>
<dbReference type="PANTHER" id="PTHR46796:SF13">
    <property type="entry name" value="HTH-TYPE TRANSCRIPTIONAL ACTIVATOR RHAS"/>
    <property type="match status" value="1"/>
</dbReference>
<dbReference type="EMBL" id="JAVNWW010000001">
    <property type="protein sequence ID" value="MDU0808218.1"/>
    <property type="molecule type" value="Genomic_DNA"/>
</dbReference>
<protein>
    <submittedName>
        <fullName evidence="5">Helix-turn-helix domain-containing protein</fullName>
    </submittedName>
</protein>
<dbReference type="SUPFAM" id="SSF46689">
    <property type="entry name" value="Homeodomain-like"/>
    <property type="match status" value="1"/>
</dbReference>
<dbReference type="RefSeq" id="WP_315575521.1">
    <property type="nucleotide sequence ID" value="NZ_JARDXH010000002.1"/>
</dbReference>
<gene>
    <name evidence="5" type="ORF">PQG45_04120</name>
</gene>
<evidence type="ECO:0000313" key="6">
    <source>
        <dbReference type="Proteomes" id="UP001249959"/>
    </source>
</evidence>
<dbReference type="PROSITE" id="PS01124">
    <property type="entry name" value="HTH_ARAC_FAMILY_2"/>
    <property type="match status" value="1"/>
</dbReference>
<dbReference type="InterPro" id="IPR046532">
    <property type="entry name" value="DUF6597"/>
</dbReference>
<dbReference type="Proteomes" id="UP001249959">
    <property type="component" value="Unassembled WGS sequence"/>
</dbReference>
<evidence type="ECO:0000259" key="4">
    <source>
        <dbReference type="PROSITE" id="PS01124"/>
    </source>
</evidence>
<dbReference type="InterPro" id="IPR018060">
    <property type="entry name" value="HTH_AraC"/>
</dbReference>
<organism evidence="5 6">
    <name type="scientific">Aquirufa regiilacus</name>
    <dbReference type="NCBI Taxonomy" id="3024868"/>
    <lineage>
        <taxon>Bacteria</taxon>
        <taxon>Pseudomonadati</taxon>
        <taxon>Bacteroidota</taxon>
        <taxon>Cytophagia</taxon>
        <taxon>Cytophagales</taxon>
        <taxon>Flectobacillaceae</taxon>
        <taxon>Aquirufa</taxon>
    </lineage>
</organism>
<sequence>MLIHYKKPEGLLATYIDHYWEKKMEDESDIPYEVETIFPEDQLVITFSLGNDYYRAVQNPVEFTPILGATIEALHTFPTYYKHQVGNHIFGIKFNLGGLACFSNLGFKNFNNENVPLDKFLGQESNGWLTQLKNLKTFEDRISLFEELFLPLFLPERAKKWKRLQEFVKTLTSQSDINAAQYKTITRAFIELTGITPKEYLQIKRINQSLAYFAQNKSSKNQELAELLGFYDTAHFNHTFKKFTGKTPQSFVSQIEQMQPNEFVEEFKQYISPEHLLYYSSKKHQ</sequence>
<evidence type="ECO:0000256" key="1">
    <source>
        <dbReference type="ARBA" id="ARBA00023015"/>
    </source>
</evidence>
<dbReference type="InterPro" id="IPR050204">
    <property type="entry name" value="AraC_XylS_family_regulators"/>
</dbReference>
<evidence type="ECO:0000256" key="2">
    <source>
        <dbReference type="ARBA" id="ARBA00023125"/>
    </source>
</evidence>